<accession>A0A0A8YT12</accession>
<proteinExistence type="predicted"/>
<dbReference type="EMBL" id="GBRH01267701">
    <property type="protein sequence ID" value="JAD30194.1"/>
    <property type="molecule type" value="Transcribed_RNA"/>
</dbReference>
<name>A0A0A8YT12_ARUDO</name>
<protein>
    <submittedName>
        <fullName evidence="1">Uncharacterized protein</fullName>
    </submittedName>
</protein>
<reference evidence="1" key="2">
    <citation type="journal article" date="2015" name="Data Brief">
        <title>Shoot transcriptome of the giant reed, Arundo donax.</title>
        <authorList>
            <person name="Barrero R.A."/>
            <person name="Guerrero F.D."/>
            <person name="Moolhuijzen P."/>
            <person name="Goolsby J.A."/>
            <person name="Tidwell J."/>
            <person name="Bellgard S.E."/>
            <person name="Bellgard M.I."/>
        </authorList>
    </citation>
    <scope>NUCLEOTIDE SEQUENCE</scope>
    <source>
        <tissue evidence="1">Shoot tissue taken approximately 20 cm above the soil surface</tissue>
    </source>
</reference>
<reference evidence="1" key="1">
    <citation type="submission" date="2014-09" db="EMBL/GenBank/DDBJ databases">
        <authorList>
            <person name="Magalhaes I.L.F."/>
            <person name="Oliveira U."/>
            <person name="Santos F.R."/>
            <person name="Vidigal T.H.D.A."/>
            <person name="Brescovit A.D."/>
            <person name="Santos A.J."/>
        </authorList>
    </citation>
    <scope>NUCLEOTIDE SEQUENCE</scope>
    <source>
        <tissue evidence="1">Shoot tissue taken approximately 20 cm above the soil surface</tissue>
    </source>
</reference>
<sequence length="33" mass="3991">MNELLVLRSSFPFKRLMIWLKMYGQTSRDLTNT</sequence>
<organism evidence="1">
    <name type="scientific">Arundo donax</name>
    <name type="common">Giant reed</name>
    <name type="synonym">Donax arundinaceus</name>
    <dbReference type="NCBI Taxonomy" id="35708"/>
    <lineage>
        <taxon>Eukaryota</taxon>
        <taxon>Viridiplantae</taxon>
        <taxon>Streptophyta</taxon>
        <taxon>Embryophyta</taxon>
        <taxon>Tracheophyta</taxon>
        <taxon>Spermatophyta</taxon>
        <taxon>Magnoliopsida</taxon>
        <taxon>Liliopsida</taxon>
        <taxon>Poales</taxon>
        <taxon>Poaceae</taxon>
        <taxon>PACMAD clade</taxon>
        <taxon>Arundinoideae</taxon>
        <taxon>Arundineae</taxon>
        <taxon>Arundo</taxon>
    </lineage>
</organism>
<evidence type="ECO:0000313" key="1">
    <source>
        <dbReference type="EMBL" id="JAD30194.1"/>
    </source>
</evidence>
<dbReference type="AlphaFoldDB" id="A0A0A8YT12"/>